<keyword evidence="2" id="KW-1185">Reference proteome</keyword>
<accession>A0ABW3M103</accession>
<name>A0ABW3M103_9PSEU</name>
<evidence type="ECO:0000313" key="2">
    <source>
        <dbReference type="Proteomes" id="UP001597045"/>
    </source>
</evidence>
<comment type="caution">
    <text evidence="1">The sequence shown here is derived from an EMBL/GenBank/DDBJ whole genome shotgun (WGS) entry which is preliminary data.</text>
</comment>
<organism evidence="1 2">
    <name type="scientific">Kibdelosporangium lantanae</name>
    <dbReference type="NCBI Taxonomy" id="1497396"/>
    <lineage>
        <taxon>Bacteria</taxon>
        <taxon>Bacillati</taxon>
        <taxon>Actinomycetota</taxon>
        <taxon>Actinomycetes</taxon>
        <taxon>Pseudonocardiales</taxon>
        <taxon>Pseudonocardiaceae</taxon>
        <taxon>Kibdelosporangium</taxon>
    </lineage>
</organism>
<dbReference type="Proteomes" id="UP001597045">
    <property type="component" value="Unassembled WGS sequence"/>
</dbReference>
<protein>
    <submittedName>
        <fullName evidence="1">Uncharacterized protein</fullName>
    </submittedName>
</protein>
<proteinExistence type="predicted"/>
<sequence>MPLIAGSVDLEAALDALRARRPLFHSEADFQHAFGQVLHALDPALHIRLEVPRDETGRWHIDMICHSSRSSTAIEFKYITSAWTGVDPFTNEAFLLREHGAPDLARRNFVFDIARLERLHTAAFITDGIALLLTNDSRLWRPHTGRTTNDHAFRIHEGTTLTGNLAWANGMYPGNTRTLTGTYPLQWNAYTDLPNPNGTFSWVAATVNGTSD</sequence>
<gene>
    <name evidence="1" type="ORF">ACFQ1S_01560</name>
</gene>
<evidence type="ECO:0000313" key="1">
    <source>
        <dbReference type="EMBL" id="MFD1044370.1"/>
    </source>
</evidence>
<dbReference type="EMBL" id="JBHTIS010000042">
    <property type="protein sequence ID" value="MFD1044370.1"/>
    <property type="molecule type" value="Genomic_DNA"/>
</dbReference>
<reference evidence="2" key="1">
    <citation type="journal article" date="2019" name="Int. J. Syst. Evol. Microbiol.">
        <title>The Global Catalogue of Microorganisms (GCM) 10K type strain sequencing project: providing services to taxonomists for standard genome sequencing and annotation.</title>
        <authorList>
            <consortium name="The Broad Institute Genomics Platform"/>
            <consortium name="The Broad Institute Genome Sequencing Center for Infectious Disease"/>
            <person name="Wu L."/>
            <person name="Ma J."/>
        </authorList>
    </citation>
    <scope>NUCLEOTIDE SEQUENCE [LARGE SCALE GENOMIC DNA]</scope>
    <source>
        <strain evidence="2">JCM 31486</strain>
    </source>
</reference>